<sequence>VDLSSSDASTTSEGLILPQHATACAGGTAEGQVCWEADANILHIGDGTTIQDFPPASAFSGDATVTGTGVVTISTGWVMIGTQVAANDASLTQTGLDSTYDTYAIVLADLVPATDGVAAWLRLGDSGGIDSAASDYAWGRSSMSLNSTSGAEGYNEDDADSEIELTGTDMVGSAAGEGFGAVLFLHRPGDGTMQPLISGNHFLLNQTTVPIGGIILGNRRAVITLDRVLFQFSSGNVATGRMTVYGISHT</sequence>
<accession>A0A0F9S3R9</accession>
<comment type="caution">
    <text evidence="1">The sequence shown here is derived from an EMBL/GenBank/DDBJ whole genome shotgun (WGS) entry which is preliminary data.</text>
</comment>
<organism evidence="1">
    <name type="scientific">marine sediment metagenome</name>
    <dbReference type="NCBI Taxonomy" id="412755"/>
    <lineage>
        <taxon>unclassified sequences</taxon>
        <taxon>metagenomes</taxon>
        <taxon>ecological metagenomes</taxon>
    </lineage>
</organism>
<name>A0A0F9S3R9_9ZZZZ</name>
<feature type="non-terminal residue" evidence="1">
    <location>
        <position position="1"/>
    </location>
</feature>
<evidence type="ECO:0000313" key="1">
    <source>
        <dbReference type="EMBL" id="KKN23978.1"/>
    </source>
</evidence>
<proteinExistence type="predicted"/>
<dbReference type="EMBL" id="LAZR01002920">
    <property type="protein sequence ID" value="KKN23978.1"/>
    <property type="molecule type" value="Genomic_DNA"/>
</dbReference>
<protein>
    <submittedName>
        <fullName evidence="1">Uncharacterized protein</fullName>
    </submittedName>
</protein>
<reference evidence="1" key="1">
    <citation type="journal article" date="2015" name="Nature">
        <title>Complex archaea that bridge the gap between prokaryotes and eukaryotes.</title>
        <authorList>
            <person name="Spang A."/>
            <person name="Saw J.H."/>
            <person name="Jorgensen S.L."/>
            <person name="Zaremba-Niedzwiedzka K."/>
            <person name="Martijn J."/>
            <person name="Lind A.E."/>
            <person name="van Eijk R."/>
            <person name="Schleper C."/>
            <person name="Guy L."/>
            <person name="Ettema T.J."/>
        </authorList>
    </citation>
    <scope>NUCLEOTIDE SEQUENCE</scope>
</reference>
<gene>
    <name evidence="1" type="ORF">LCGC14_0899400</name>
</gene>
<dbReference type="AlphaFoldDB" id="A0A0F9S3R9"/>